<name>A0A942Z528_9FIRM</name>
<dbReference type="PANTHER" id="PTHR38455:SF1">
    <property type="entry name" value="DUF951 DOMAIN-CONTAINING PROTEIN"/>
    <property type="match status" value="1"/>
</dbReference>
<sequence>MNTIGIKSGDIIKLKKIHPCGEDKWEVLRPGVDFKLKCLGCERIVWVPRRKLDKRIKSIVEKKED</sequence>
<evidence type="ECO:0000313" key="2">
    <source>
        <dbReference type="Proteomes" id="UP000724672"/>
    </source>
</evidence>
<reference evidence="1" key="1">
    <citation type="submission" date="2019-12" db="EMBL/GenBank/DDBJ databases">
        <title>Clostridiaceae gen. nov. sp. nov., isolated from sediment in Xinjiang, China.</title>
        <authorList>
            <person name="Zhang R."/>
        </authorList>
    </citation>
    <scope>NUCLEOTIDE SEQUENCE</scope>
    <source>
        <strain evidence="1">D2Q-11</strain>
    </source>
</reference>
<accession>A0A942Z528</accession>
<dbReference type="InterPro" id="IPR009296">
    <property type="entry name" value="DUF951"/>
</dbReference>
<dbReference type="RefSeq" id="WP_203364909.1">
    <property type="nucleotide sequence ID" value="NZ_WSFT01000007.1"/>
</dbReference>
<protein>
    <submittedName>
        <fullName evidence="1">DUF951 domain-containing protein</fullName>
    </submittedName>
</protein>
<dbReference type="AlphaFoldDB" id="A0A942Z528"/>
<dbReference type="Pfam" id="PF06107">
    <property type="entry name" value="DUF951"/>
    <property type="match status" value="1"/>
</dbReference>
<dbReference type="PIRSF" id="PIRSF037263">
    <property type="entry name" value="DUF951_bac"/>
    <property type="match status" value="1"/>
</dbReference>
<proteinExistence type="predicted"/>
<dbReference type="PANTHER" id="PTHR38455">
    <property type="entry name" value="HYPOTHETICAL CYTOSOLIC PROTEIN"/>
    <property type="match status" value="1"/>
</dbReference>
<keyword evidence="2" id="KW-1185">Reference proteome</keyword>
<comment type="caution">
    <text evidence="1">The sequence shown here is derived from an EMBL/GenBank/DDBJ whole genome shotgun (WGS) entry which is preliminary data.</text>
</comment>
<organism evidence="1 2">
    <name type="scientific">Anaeromonas frigoriresistens</name>
    <dbReference type="NCBI Taxonomy" id="2683708"/>
    <lineage>
        <taxon>Bacteria</taxon>
        <taxon>Bacillati</taxon>
        <taxon>Bacillota</taxon>
        <taxon>Tissierellia</taxon>
        <taxon>Tissierellales</taxon>
        <taxon>Thermohalobacteraceae</taxon>
        <taxon>Anaeromonas</taxon>
    </lineage>
</organism>
<gene>
    <name evidence="1" type="ORF">GOQ27_00795</name>
</gene>
<evidence type="ECO:0000313" key="1">
    <source>
        <dbReference type="EMBL" id="MBS4536976.1"/>
    </source>
</evidence>
<dbReference type="Proteomes" id="UP000724672">
    <property type="component" value="Unassembled WGS sequence"/>
</dbReference>
<dbReference type="EMBL" id="WSFT01000007">
    <property type="protein sequence ID" value="MBS4536976.1"/>
    <property type="molecule type" value="Genomic_DNA"/>
</dbReference>